<dbReference type="EMBL" id="BSYO01000022">
    <property type="protein sequence ID" value="GMH20952.1"/>
    <property type="molecule type" value="Genomic_DNA"/>
</dbReference>
<dbReference type="AlphaFoldDB" id="A0AAD3XX50"/>
<proteinExistence type="predicted"/>
<accession>A0AAD3XX50</accession>
<gene>
    <name evidence="2" type="ORF">Nepgr_022794</name>
</gene>
<feature type="compositionally biased region" description="Polar residues" evidence="1">
    <location>
        <begin position="1"/>
        <end position="18"/>
    </location>
</feature>
<dbReference type="Proteomes" id="UP001279734">
    <property type="component" value="Unassembled WGS sequence"/>
</dbReference>
<sequence>MQQDTSPRVYHQSISSNIPKERSAFPSASMVNKPIAAKQHALNCTRSSYTCQRNKTSFSIRNHHGSEWLSQQGLTRE</sequence>
<feature type="region of interest" description="Disordered" evidence="1">
    <location>
        <begin position="1"/>
        <end position="27"/>
    </location>
</feature>
<protein>
    <submittedName>
        <fullName evidence="2">Uncharacterized protein</fullName>
    </submittedName>
</protein>
<keyword evidence="3" id="KW-1185">Reference proteome</keyword>
<organism evidence="2 3">
    <name type="scientific">Nepenthes gracilis</name>
    <name type="common">Slender pitcher plant</name>
    <dbReference type="NCBI Taxonomy" id="150966"/>
    <lineage>
        <taxon>Eukaryota</taxon>
        <taxon>Viridiplantae</taxon>
        <taxon>Streptophyta</taxon>
        <taxon>Embryophyta</taxon>
        <taxon>Tracheophyta</taxon>
        <taxon>Spermatophyta</taxon>
        <taxon>Magnoliopsida</taxon>
        <taxon>eudicotyledons</taxon>
        <taxon>Gunneridae</taxon>
        <taxon>Pentapetalae</taxon>
        <taxon>Caryophyllales</taxon>
        <taxon>Nepenthaceae</taxon>
        <taxon>Nepenthes</taxon>
    </lineage>
</organism>
<reference evidence="2" key="1">
    <citation type="submission" date="2023-05" db="EMBL/GenBank/DDBJ databases">
        <title>Nepenthes gracilis genome sequencing.</title>
        <authorList>
            <person name="Fukushima K."/>
        </authorList>
    </citation>
    <scope>NUCLEOTIDE SEQUENCE</scope>
    <source>
        <strain evidence="2">SING2019-196</strain>
    </source>
</reference>
<comment type="caution">
    <text evidence="2">The sequence shown here is derived from an EMBL/GenBank/DDBJ whole genome shotgun (WGS) entry which is preliminary data.</text>
</comment>
<evidence type="ECO:0000313" key="3">
    <source>
        <dbReference type="Proteomes" id="UP001279734"/>
    </source>
</evidence>
<name>A0AAD3XX50_NEPGR</name>
<evidence type="ECO:0000313" key="2">
    <source>
        <dbReference type="EMBL" id="GMH20952.1"/>
    </source>
</evidence>
<evidence type="ECO:0000256" key="1">
    <source>
        <dbReference type="SAM" id="MobiDB-lite"/>
    </source>
</evidence>